<dbReference type="Pfam" id="PF00149">
    <property type="entry name" value="Metallophos"/>
    <property type="match status" value="2"/>
</dbReference>
<dbReference type="CDD" id="cd00144">
    <property type="entry name" value="MPP_PPP_family"/>
    <property type="match status" value="1"/>
</dbReference>
<keyword evidence="5" id="KW-1185">Reference proteome</keyword>
<gene>
    <name evidence="4" type="ORF">M9Y10_010075</name>
</gene>
<dbReference type="PRINTS" id="PR00114">
    <property type="entry name" value="STPHPHTASE"/>
</dbReference>
<evidence type="ECO:0000313" key="4">
    <source>
        <dbReference type="EMBL" id="KAK8867103.1"/>
    </source>
</evidence>
<dbReference type="InterPro" id="IPR029052">
    <property type="entry name" value="Metallo-depent_PP-like"/>
</dbReference>
<feature type="region of interest" description="Disordered" evidence="2">
    <location>
        <begin position="303"/>
        <end position="325"/>
    </location>
</feature>
<dbReference type="InterPro" id="IPR050341">
    <property type="entry name" value="PP1_catalytic_subunit"/>
</dbReference>
<evidence type="ECO:0000259" key="3">
    <source>
        <dbReference type="PROSITE" id="PS00125"/>
    </source>
</evidence>
<dbReference type="PROSITE" id="PS00125">
    <property type="entry name" value="SER_THR_PHOSPHATASE"/>
    <property type="match status" value="1"/>
</dbReference>
<dbReference type="EMBL" id="JAPFFF010000015">
    <property type="protein sequence ID" value="KAK8867103.1"/>
    <property type="molecule type" value="Genomic_DNA"/>
</dbReference>
<feature type="region of interest" description="Disordered" evidence="2">
    <location>
        <begin position="372"/>
        <end position="393"/>
    </location>
</feature>
<dbReference type="SMART" id="SM00156">
    <property type="entry name" value="PP2Ac"/>
    <property type="match status" value="1"/>
</dbReference>
<feature type="domain" description="Serine/threonine specific protein phosphatases" evidence="3">
    <location>
        <begin position="133"/>
        <end position="138"/>
    </location>
</feature>
<dbReference type="SUPFAM" id="SSF56300">
    <property type="entry name" value="Metallo-dependent phosphatases"/>
    <property type="match status" value="2"/>
</dbReference>
<dbReference type="InterPro" id="IPR004843">
    <property type="entry name" value="Calcineurin-like_PHP"/>
</dbReference>
<dbReference type="Gene3D" id="3.60.21.10">
    <property type="match status" value="2"/>
</dbReference>
<evidence type="ECO:0000313" key="5">
    <source>
        <dbReference type="Proteomes" id="UP001470230"/>
    </source>
</evidence>
<reference evidence="4 5" key="1">
    <citation type="submission" date="2024-04" db="EMBL/GenBank/DDBJ databases">
        <title>Tritrichomonas musculus Genome.</title>
        <authorList>
            <person name="Alves-Ferreira E."/>
            <person name="Grigg M."/>
            <person name="Lorenzi H."/>
            <person name="Galac M."/>
        </authorList>
    </citation>
    <scope>NUCLEOTIDE SEQUENCE [LARGE SCALE GENOMIC DNA]</scope>
    <source>
        <strain evidence="4 5">EAF2021</strain>
    </source>
</reference>
<organism evidence="4 5">
    <name type="scientific">Tritrichomonas musculus</name>
    <dbReference type="NCBI Taxonomy" id="1915356"/>
    <lineage>
        <taxon>Eukaryota</taxon>
        <taxon>Metamonada</taxon>
        <taxon>Parabasalia</taxon>
        <taxon>Tritrichomonadida</taxon>
        <taxon>Tritrichomonadidae</taxon>
        <taxon>Tritrichomonas</taxon>
    </lineage>
</organism>
<proteinExistence type="inferred from homology"/>
<sequence>MEQTSDSEISSFVLRCYRHFLNGNNESIDKLGTDDLKIPRFSEENLIHLCDSAIQILKQINQTMVYISSPSIVIGDLHGNLHDLIRLMNSIIDIFSNRVLFLGDYIDRGQYQLETITLLLALRIEYPDHFFLIRGNHEFASVNAYGGFKDEILESGYSETLYNKLNETFSWLPIAAVINDHIFCVHGGLSPLFHEIKQIETEFKLPIKKIYTSTSNSSKRRQRFSVASNFRPAALNIRSSLMNVNPSLGSNMSFFKSAQKRHRFSDSSDFRAAAVNVKYSLQNVHQTNHKILLNKKLPPLGMKQHLINSPLPSLPDPNDQNTIQNSDQNIIQNSDQNSIQNSNQTPKTISSQQNINLDDVNTIPQLSDINFDTSSPVPSFQTNNENSNDNKSQITFNPASFNISSAQMEMMKQYADNIGLDKNIHTDDDDEDEHNNIELLTDLMWSDPINSCELSIPSNRGAGCYFGFVLTNNFLKRNKMKMIVRGHESIKSGIKSDQEKKIVTIYSSSSVQLGGIAGCAIFDINDNYEEFRLIPINFVQRKDAKFYTPSFKQIDKNKPLKLNSFNCSQSYFYNMKQARKNTKSSLPQVSNPIQGGHCEIHTIIEDE</sequence>
<protein>
    <recommendedName>
        <fullName evidence="1">Serine/threonine-protein phosphatase</fullName>
        <ecNumber evidence="1">3.1.3.16</ecNumber>
    </recommendedName>
</protein>
<dbReference type="PANTHER" id="PTHR11668">
    <property type="entry name" value="SERINE/THREONINE PROTEIN PHOSPHATASE"/>
    <property type="match status" value="1"/>
</dbReference>
<evidence type="ECO:0000256" key="1">
    <source>
        <dbReference type="RuleBase" id="RU004273"/>
    </source>
</evidence>
<dbReference type="Proteomes" id="UP001470230">
    <property type="component" value="Unassembled WGS sequence"/>
</dbReference>
<dbReference type="InterPro" id="IPR006186">
    <property type="entry name" value="Ser/Thr-sp_prot-phosphatase"/>
</dbReference>
<accession>A0ABR2IQ74</accession>
<comment type="catalytic activity">
    <reaction evidence="1">
        <text>O-phospho-L-threonyl-[protein] + H2O = L-threonyl-[protein] + phosphate</text>
        <dbReference type="Rhea" id="RHEA:47004"/>
        <dbReference type="Rhea" id="RHEA-COMP:11060"/>
        <dbReference type="Rhea" id="RHEA-COMP:11605"/>
        <dbReference type="ChEBI" id="CHEBI:15377"/>
        <dbReference type="ChEBI" id="CHEBI:30013"/>
        <dbReference type="ChEBI" id="CHEBI:43474"/>
        <dbReference type="ChEBI" id="CHEBI:61977"/>
        <dbReference type="EC" id="3.1.3.16"/>
    </reaction>
</comment>
<name>A0ABR2IQ74_9EUKA</name>
<comment type="similarity">
    <text evidence="1">Belongs to the PPP phosphatase family.</text>
</comment>
<dbReference type="PANTHER" id="PTHR11668:SF494">
    <property type="entry name" value="PROTEIN PHOSPHATASE, PUTATIVE-RELATED"/>
    <property type="match status" value="1"/>
</dbReference>
<dbReference type="EC" id="3.1.3.16" evidence="1"/>
<comment type="caution">
    <text evidence="4">The sequence shown here is derived from an EMBL/GenBank/DDBJ whole genome shotgun (WGS) entry which is preliminary data.</text>
</comment>
<evidence type="ECO:0000256" key="2">
    <source>
        <dbReference type="SAM" id="MobiDB-lite"/>
    </source>
</evidence>
<keyword evidence="1" id="KW-0378">Hydrolase</keyword>